<organism evidence="1 2">
    <name type="scientific">Citricoccus muralis</name>
    <dbReference type="NCBI Taxonomy" id="169134"/>
    <lineage>
        <taxon>Bacteria</taxon>
        <taxon>Bacillati</taxon>
        <taxon>Actinomycetota</taxon>
        <taxon>Actinomycetes</taxon>
        <taxon>Micrococcales</taxon>
        <taxon>Micrococcaceae</taxon>
        <taxon>Citricoccus</taxon>
    </lineage>
</organism>
<dbReference type="Proteomes" id="UP001219037">
    <property type="component" value="Chromosome"/>
</dbReference>
<dbReference type="Gene3D" id="3.30.1360.120">
    <property type="entry name" value="Probable tRNA modification gtpase trme, domain 1"/>
    <property type="match status" value="1"/>
</dbReference>
<reference evidence="1 2" key="1">
    <citation type="submission" date="2023-04" db="EMBL/GenBank/DDBJ databases">
        <title>Funneling lignin-derived compounds into biodiesel using alkali-halophilic Citricoccus sp. P2.</title>
        <authorList>
            <person name="Luo C.-B."/>
        </authorList>
    </citation>
    <scope>NUCLEOTIDE SEQUENCE [LARGE SCALE GENOMIC DNA]</scope>
    <source>
        <strain evidence="1 2">P2</strain>
    </source>
</reference>
<name>A0ABY8H8C4_9MICC</name>
<dbReference type="InterPro" id="IPR027266">
    <property type="entry name" value="TrmE/GcvT-like"/>
</dbReference>
<evidence type="ECO:0000313" key="2">
    <source>
        <dbReference type="Proteomes" id="UP001219037"/>
    </source>
</evidence>
<proteinExistence type="predicted"/>
<protein>
    <submittedName>
        <fullName evidence="1">Sarcosine oxidase subunit gamma family protein</fullName>
    </submittedName>
</protein>
<dbReference type="Pfam" id="PF04268">
    <property type="entry name" value="SoxG"/>
    <property type="match status" value="1"/>
</dbReference>
<dbReference type="Gene3D" id="3.30.70.1520">
    <property type="entry name" value="Heterotetrameric sarcosine oxidase"/>
    <property type="match status" value="1"/>
</dbReference>
<dbReference type="RefSeq" id="WP_278158867.1">
    <property type="nucleotide sequence ID" value="NZ_CP121252.1"/>
</dbReference>
<gene>
    <name evidence="1" type="ORF">P8192_04650</name>
</gene>
<dbReference type="EMBL" id="CP121252">
    <property type="protein sequence ID" value="WFP17404.1"/>
    <property type="molecule type" value="Genomic_DNA"/>
</dbReference>
<keyword evidence="2" id="KW-1185">Reference proteome</keyword>
<dbReference type="SUPFAM" id="SSF103025">
    <property type="entry name" value="Folate-binding domain"/>
    <property type="match status" value="1"/>
</dbReference>
<evidence type="ECO:0000313" key="1">
    <source>
        <dbReference type="EMBL" id="WFP17404.1"/>
    </source>
</evidence>
<sequence>MAENTLNHLRRTPASHLADEMSQAEVTGDRGVALSELSFPVQMVIRAQPGSPSATAVEQALGVALPTAHGQVTGDPHGAHIIWLSPDEFSYMDVSREQSPGADAEAAASLEGLPGQVIDVSANRAVLELTGPSARAVLEKGCAVDLHDSGCPTGTGVSTQIGTVPVVLHRVDAERFRIYPRASFTDYLVRWLIDGMLEFNYQEVGEELL</sequence>
<dbReference type="InterPro" id="IPR007375">
    <property type="entry name" value="SoxG"/>
</dbReference>
<accession>A0ABY8H8C4</accession>